<keyword evidence="1" id="KW-0812">Transmembrane</keyword>
<protein>
    <submittedName>
        <fullName evidence="2">Uncharacterized protein</fullName>
    </submittedName>
</protein>
<gene>
    <name evidence="2" type="ORF">H0253_15765</name>
</gene>
<keyword evidence="1" id="KW-1133">Transmembrane helix</keyword>
<accession>A0AAW3RWF9</accession>
<dbReference type="EMBL" id="JACDRT010000012">
    <property type="protein sequence ID" value="MBA0160302.1"/>
    <property type="molecule type" value="Genomic_DNA"/>
</dbReference>
<name>A0AAW3RWF9_9GAMM</name>
<evidence type="ECO:0000313" key="2">
    <source>
        <dbReference type="EMBL" id="MBA0160302.1"/>
    </source>
</evidence>
<evidence type="ECO:0000313" key="3">
    <source>
        <dbReference type="Proteomes" id="UP000584405"/>
    </source>
</evidence>
<dbReference type="AlphaFoldDB" id="A0AAW3RWF9"/>
<evidence type="ECO:0000256" key="1">
    <source>
        <dbReference type="SAM" id="Phobius"/>
    </source>
</evidence>
<organism evidence="2 3">
    <name type="scientific">Pectobacterium versatile</name>
    <dbReference type="NCBI Taxonomy" id="2488639"/>
    <lineage>
        <taxon>Bacteria</taxon>
        <taxon>Pseudomonadati</taxon>
        <taxon>Pseudomonadota</taxon>
        <taxon>Gammaproteobacteria</taxon>
        <taxon>Enterobacterales</taxon>
        <taxon>Pectobacteriaceae</taxon>
        <taxon>Pectobacterium</taxon>
    </lineage>
</organism>
<keyword evidence="1" id="KW-0472">Membrane</keyword>
<feature type="transmembrane region" description="Helical" evidence="1">
    <location>
        <begin position="6"/>
        <end position="27"/>
    </location>
</feature>
<reference evidence="2 3" key="1">
    <citation type="submission" date="2020-07" db="EMBL/GenBank/DDBJ databases">
        <title>Updated taxonomy of Pectobacterium genus in the CIRM-CFBP bacterial collection: when new species reveal old endemic population.</title>
        <authorList>
            <person name="Pedron J."/>
            <person name="Barny M.A."/>
            <person name="Portier P."/>
        </authorList>
    </citation>
    <scope>NUCLEOTIDE SEQUENCE [LARGE SCALE GENOMIC DNA]</scope>
    <source>
        <strain evidence="2 3">CFBP5669</strain>
    </source>
</reference>
<dbReference type="Proteomes" id="UP000584405">
    <property type="component" value="Unassembled WGS sequence"/>
</dbReference>
<comment type="caution">
    <text evidence="2">The sequence shown here is derived from an EMBL/GenBank/DDBJ whole genome shotgun (WGS) entry which is preliminary data.</text>
</comment>
<proteinExistence type="predicted"/>
<dbReference type="RefSeq" id="WP_146044088.1">
    <property type="nucleotide sequence ID" value="NZ_JACDRT010000012.1"/>
</dbReference>
<sequence>MADYKIIRVCVPYIFLGIPPIFLDFILPKPKACPENFFPIYILINKETKKIIKTSYNFLKLFSEKEKLSRDEKNNLKKATIRIQLGKITNNENKKIEHKDYEIIIFNVPSVNIDDRNMLTDLRDDLIMELIEVTSEFRSASEKIELTADLDDSFKKNKLIKK</sequence>